<dbReference type="InterPro" id="IPR018062">
    <property type="entry name" value="HTH_AraC-typ_CS"/>
</dbReference>
<dbReference type="SMART" id="SM00342">
    <property type="entry name" value="HTH_ARAC"/>
    <property type="match status" value="1"/>
</dbReference>
<evidence type="ECO:0000313" key="6">
    <source>
        <dbReference type="Proteomes" id="UP000658202"/>
    </source>
</evidence>
<dbReference type="PROSITE" id="PS01124">
    <property type="entry name" value="HTH_ARAC_FAMILY_2"/>
    <property type="match status" value="1"/>
</dbReference>
<organism evidence="5 6">
    <name type="scientific">Epilithonimonas arachidiradicis</name>
    <dbReference type="NCBI Taxonomy" id="1617282"/>
    <lineage>
        <taxon>Bacteria</taxon>
        <taxon>Pseudomonadati</taxon>
        <taxon>Bacteroidota</taxon>
        <taxon>Flavobacteriia</taxon>
        <taxon>Flavobacteriales</taxon>
        <taxon>Weeksellaceae</taxon>
        <taxon>Chryseobacterium group</taxon>
        <taxon>Epilithonimonas</taxon>
    </lineage>
</organism>
<protein>
    <recommendedName>
        <fullName evidence="4">HTH araC/xylS-type domain-containing protein</fullName>
    </recommendedName>
</protein>
<evidence type="ECO:0000256" key="2">
    <source>
        <dbReference type="ARBA" id="ARBA00023125"/>
    </source>
</evidence>
<dbReference type="EMBL" id="BMCW01000004">
    <property type="protein sequence ID" value="GGG58565.1"/>
    <property type="molecule type" value="Genomic_DNA"/>
</dbReference>
<gene>
    <name evidence="5" type="ORF">GCM10007332_20390</name>
</gene>
<feature type="domain" description="HTH araC/xylS-type" evidence="4">
    <location>
        <begin position="19"/>
        <end position="124"/>
    </location>
</feature>
<dbReference type="PRINTS" id="PR00032">
    <property type="entry name" value="HTHARAC"/>
</dbReference>
<evidence type="ECO:0000256" key="3">
    <source>
        <dbReference type="ARBA" id="ARBA00023163"/>
    </source>
</evidence>
<name>A0ABQ1X3V5_9FLAO</name>
<dbReference type="Gene3D" id="1.10.10.60">
    <property type="entry name" value="Homeodomain-like"/>
    <property type="match status" value="2"/>
</dbReference>
<evidence type="ECO:0000256" key="1">
    <source>
        <dbReference type="ARBA" id="ARBA00023015"/>
    </source>
</evidence>
<dbReference type="SUPFAM" id="SSF46689">
    <property type="entry name" value="Homeodomain-like"/>
    <property type="match status" value="1"/>
</dbReference>
<keyword evidence="1" id="KW-0805">Transcription regulation</keyword>
<keyword evidence="6" id="KW-1185">Reference proteome</keyword>
<sequence length="127" mass="14748">MYQEKERYKNKIISEENILKIEQLLPSVIEREMFLNPDFTLDQAAKELKISKHVLSQYLNEKLNKSFSSFINECRIEKAKVLLQNKSNYSVESVGYESGFSSKSSFFTAFKKITGQTPSEFQKSSKN</sequence>
<dbReference type="InterPro" id="IPR009057">
    <property type="entry name" value="Homeodomain-like_sf"/>
</dbReference>
<reference evidence="6" key="1">
    <citation type="journal article" date="2019" name="Int. J. Syst. Evol. Microbiol.">
        <title>The Global Catalogue of Microorganisms (GCM) 10K type strain sequencing project: providing services to taxonomists for standard genome sequencing and annotation.</title>
        <authorList>
            <consortium name="The Broad Institute Genomics Platform"/>
            <consortium name="The Broad Institute Genome Sequencing Center for Infectious Disease"/>
            <person name="Wu L."/>
            <person name="Ma J."/>
        </authorList>
    </citation>
    <scope>NUCLEOTIDE SEQUENCE [LARGE SCALE GENOMIC DNA]</scope>
    <source>
        <strain evidence="6">CCM 8490</strain>
    </source>
</reference>
<evidence type="ECO:0000313" key="5">
    <source>
        <dbReference type="EMBL" id="GGG58565.1"/>
    </source>
</evidence>
<dbReference type="InterPro" id="IPR020449">
    <property type="entry name" value="Tscrpt_reg_AraC-type_HTH"/>
</dbReference>
<dbReference type="PANTHER" id="PTHR43280">
    <property type="entry name" value="ARAC-FAMILY TRANSCRIPTIONAL REGULATOR"/>
    <property type="match status" value="1"/>
</dbReference>
<dbReference type="Pfam" id="PF12833">
    <property type="entry name" value="HTH_18"/>
    <property type="match status" value="1"/>
</dbReference>
<dbReference type="Proteomes" id="UP000658202">
    <property type="component" value="Unassembled WGS sequence"/>
</dbReference>
<keyword evidence="2" id="KW-0238">DNA-binding</keyword>
<proteinExistence type="predicted"/>
<evidence type="ECO:0000259" key="4">
    <source>
        <dbReference type="PROSITE" id="PS01124"/>
    </source>
</evidence>
<accession>A0ABQ1X3V5</accession>
<dbReference type="InterPro" id="IPR018060">
    <property type="entry name" value="HTH_AraC"/>
</dbReference>
<keyword evidence="3" id="KW-0804">Transcription</keyword>
<comment type="caution">
    <text evidence="5">The sequence shown here is derived from an EMBL/GenBank/DDBJ whole genome shotgun (WGS) entry which is preliminary data.</text>
</comment>
<dbReference type="PANTHER" id="PTHR43280:SF29">
    <property type="entry name" value="ARAC-FAMILY TRANSCRIPTIONAL REGULATOR"/>
    <property type="match status" value="1"/>
</dbReference>
<dbReference type="PROSITE" id="PS00041">
    <property type="entry name" value="HTH_ARAC_FAMILY_1"/>
    <property type="match status" value="1"/>
</dbReference>